<reference evidence="1 2" key="1">
    <citation type="submission" date="2021-06" db="EMBL/GenBank/DDBJ databases">
        <title>Caerostris extrusa draft genome.</title>
        <authorList>
            <person name="Kono N."/>
            <person name="Arakawa K."/>
        </authorList>
    </citation>
    <scope>NUCLEOTIDE SEQUENCE [LARGE SCALE GENOMIC DNA]</scope>
</reference>
<sequence>MPERNSGFQVYRVYLWTCHNLGGRAFVYVEVSVGNRIYFPRKKAFMVIPGDNTMDFSDSTMDTNVSLNVNI</sequence>
<organism evidence="1 2">
    <name type="scientific">Caerostris extrusa</name>
    <name type="common">Bark spider</name>
    <name type="synonym">Caerostris bankana</name>
    <dbReference type="NCBI Taxonomy" id="172846"/>
    <lineage>
        <taxon>Eukaryota</taxon>
        <taxon>Metazoa</taxon>
        <taxon>Ecdysozoa</taxon>
        <taxon>Arthropoda</taxon>
        <taxon>Chelicerata</taxon>
        <taxon>Arachnida</taxon>
        <taxon>Araneae</taxon>
        <taxon>Araneomorphae</taxon>
        <taxon>Entelegynae</taxon>
        <taxon>Araneoidea</taxon>
        <taxon>Araneidae</taxon>
        <taxon>Caerostris</taxon>
    </lineage>
</organism>
<protein>
    <submittedName>
        <fullName evidence="1">Uncharacterized protein</fullName>
    </submittedName>
</protein>
<evidence type="ECO:0000313" key="2">
    <source>
        <dbReference type="Proteomes" id="UP001054945"/>
    </source>
</evidence>
<dbReference type="Proteomes" id="UP001054945">
    <property type="component" value="Unassembled WGS sequence"/>
</dbReference>
<dbReference type="AlphaFoldDB" id="A0AAV4ULT5"/>
<proteinExistence type="predicted"/>
<accession>A0AAV4ULT5</accession>
<evidence type="ECO:0000313" key="1">
    <source>
        <dbReference type="EMBL" id="GIY58897.1"/>
    </source>
</evidence>
<dbReference type="EMBL" id="BPLR01013124">
    <property type="protein sequence ID" value="GIY58897.1"/>
    <property type="molecule type" value="Genomic_DNA"/>
</dbReference>
<comment type="caution">
    <text evidence="1">The sequence shown here is derived from an EMBL/GenBank/DDBJ whole genome shotgun (WGS) entry which is preliminary data.</text>
</comment>
<name>A0AAV4ULT5_CAEEX</name>
<keyword evidence="2" id="KW-1185">Reference proteome</keyword>
<gene>
    <name evidence="1" type="ORF">CEXT_441351</name>
</gene>